<dbReference type="AlphaFoldDB" id="A0AAV2F9F9"/>
<protein>
    <submittedName>
        <fullName evidence="1">Uncharacterized protein</fullName>
    </submittedName>
</protein>
<organism evidence="1 2">
    <name type="scientific">Linum trigynum</name>
    <dbReference type="NCBI Taxonomy" id="586398"/>
    <lineage>
        <taxon>Eukaryota</taxon>
        <taxon>Viridiplantae</taxon>
        <taxon>Streptophyta</taxon>
        <taxon>Embryophyta</taxon>
        <taxon>Tracheophyta</taxon>
        <taxon>Spermatophyta</taxon>
        <taxon>Magnoliopsida</taxon>
        <taxon>eudicotyledons</taxon>
        <taxon>Gunneridae</taxon>
        <taxon>Pentapetalae</taxon>
        <taxon>rosids</taxon>
        <taxon>fabids</taxon>
        <taxon>Malpighiales</taxon>
        <taxon>Linaceae</taxon>
        <taxon>Linum</taxon>
    </lineage>
</organism>
<keyword evidence="2" id="KW-1185">Reference proteome</keyword>
<evidence type="ECO:0000313" key="2">
    <source>
        <dbReference type="Proteomes" id="UP001497516"/>
    </source>
</evidence>
<proteinExistence type="predicted"/>
<gene>
    <name evidence="1" type="ORF">LTRI10_LOCUS35158</name>
</gene>
<dbReference type="EMBL" id="OZ034819">
    <property type="protein sequence ID" value="CAL1394672.1"/>
    <property type="molecule type" value="Genomic_DNA"/>
</dbReference>
<dbReference type="Proteomes" id="UP001497516">
    <property type="component" value="Chromosome 6"/>
</dbReference>
<accession>A0AAV2F9F9</accession>
<name>A0AAV2F9F9_9ROSI</name>
<evidence type="ECO:0000313" key="1">
    <source>
        <dbReference type="EMBL" id="CAL1394672.1"/>
    </source>
</evidence>
<reference evidence="1 2" key="1">
    <citation type="submission" date="2024-04" db="EMBL/GenBank/DDBJ databases">
        <authorList>
            <person name="Fracassetti M."/>
        </authorList>
    </citation>
    <scope>NUCLEOTIDE SEQUENCE [LARGE SCALE GENOMIC DNA]</scope>
</reference>
<sequence length="92" mass="9659">MGWLGGSGDQHGALLPLELSSGVVAHPLPLSEARGLNDAGAPPVLEMSKMRKLVAPFADSSVSTKACPREETASIEAPNPLIYQSLFLCNFP</sequence>